<reference evidence="2 3" key="1">
    <citation type="submission" date="2023-03" db="EMBL/GenBank/DDBJ databases">
        <title>Bacillus Genome Sequencing.</title>
        <authorList>
            <person name="Dunlap C."/>
        </authorList>
    </citation>
    <scope>NUCLEOTIDE SEQUENCE [LARGE SCALE GENOMIC DNA]</scope>
    <source>
        <strain evidence="2 3">NRS-38</strain>
    </source>
</reference>
<sequence>MLNSISYIELFVFSFAVFRLTRLLVYDQITSFIRKPFLEEVVETNDENVTETYVVIKGKGIRAFLGELLSCYWCTGIWCAAGLFLGGWFFPAVFEPVIMILAIAGMAGVIEAIVEKLVE</sequence>
<organism evidence="2 3">
    <name type="scientific">Anoxybacteroides rupiense</name>
    <dbReference type="NCBI Taxonomy" id="311460"/>
    <lineage>
        <taxon>Bacteria</taxon>
        <taxon>Bacillati</taxon>
        <taxon>Bacillota</taxon>
        <taxon>Bacilli</taxon>
        <taxon>Bacillales</taxon>
        <taxon>Anoxybacillaceae</taxon>
        <taxon>Anoxybacteroides</taxon>
    </lineage>
</organism>
<feature type="transmembrane region" description="Helical" evidence="1">
    <location>
        <begin position="6"/>
        <end position="25"/>
    </location>
</feature>
<evidence type="ECO:0000313" key="2">
    <source>
        <dbReference type="EMBL" id="MED5052445.1"/>
    </source>
</evidence>
<keyword evidence="1" id="KW-1133">Transmembrane helix</keyword>
<evidence type="ECO:0000313" key="3">
    <source>
        <dbReference type="Proteomes" id="UP001339962"/>
    </source>
</evidence>
<feature type="transmembrane region" description="Helical" evidence="1">
    <location>
        <begin position="96"/>
        <end position="114"/>
    </location>
</feature>
<dbReference type="Pfam" id="PF07098">
    <property type="entry name" value="DUF1360"/>
    <property type="match status" value="1"/>
</dbReference>
<keyword evidence="1" id="KW-0812">Transmembrane</keyword>
<gene>
    <name evidence="2" type="ORF">P9850_11345</name>
</gene>
<keyword evidence="1" id="KW-0472">Membrane</keyword>
<dbReference type="InterPro" id="IPR010773">
    <property type="entry name" value="Mycophage_PG1_Gp7"/>
</dbReference>
<name>A0ABD5IVU0_9BACL</name>
<dbReference type="AlphaFoldDB" id="A0ABD5IVU0"/>
<dbReference type="RefSeq" id="WP_080862766.1">
    <property type="nucleotide sequence ID" value="NZ_JARTLI010000020.1"/>
</dbReference>
<protein>
    <submittedName>
        <fullName evidence="2">DUF1360 domain-containing protein</fullName>
    </submittedName>
</protein>
<dbReference type="EMBL" id="JARTLI010000020">
    <property type="protein sequence ID" value="MED5052445.1"/>
    <property type="molecule type" value="Genomic_DNA"/>
</dbReference>
<accession>A0ABD5IVU0</accession>
<proteinExistence type="predicted"/>
<comment type="caution">
    <text evidence="2">The sequence shown here is derived from an EMBL/GenBank/DDBJ whole genome shotgun (WGS) entry which is preliminary data.</text>
</comment>
<evidence type="ECO:0000256" key="1">
    <source>
        <dbReference type="SAM" id="Phobius"/>
    </source>
</evidence>
<dbReference type="Proteomes" id="UP001339962">
    <property type="component" value="Unassembled WGS sequence"/>
</dbReference>
<feature type="transmembrane region" description="Helical" evidence="1">
    <location>
        <begin position="69"/>
        <end position="90"/>
    </location>
</feature>